<keyword evidence="1" id="KW-1133">Transmembrane helix</keyword>
<dbReference type="Gene3D" id="3.10.100.10">
    <property type="entry name" value="Mannose-Binding Protein A, subunit A"/>
    <property type="match status" value="1"/>
</dbReference>
<feature type="domain" description="C-type lectin" evidence="2">
    <location>
        <begin position="248"/>
        <end position="371"/>
    </location>
</feature>
<dbReference type="CDD" id="cd00037">
    <property type="entry name" value="CLECT"/>
    <property type="match status" value="1"/>
</dbReference>
<dbReference type="InterPro" id="IPR016187">
    <property type="entry name" value="CTDL_fold"/>
</dbReference>
<dbReference type="Pfam" id="PF13240">
    <property type="entry name" value="Zn_Ribbon_1"/>
    <property type="match status" value="1"/>
</dbReference>
<keyword evidence="4" id="KW-1185">Reference proteome</keyword>
<protein>
    <submittedName>
        <fullName evidence="3">Zinc-ribbon domain-containing protein</fullName>
    </submittedName>
</protein>
<dbReference type="RefSeq" id="WP_173866620.1">
    <property type="nucleotide sequence ID" value="NZ_JAAWUU010000040.1"/>
</dbReference>
<evidence type="ECO:0000313" key="4">
    <source>
        <dbReference type="Proteomes" id="UP000821846"/>
    </source>
</evidence>
<name>A0ABX2GZF6_9FIRM</name>
<gene>
    <name evidence="3" type="ORF">HFM93_10805</name>
</gene>
<organism evidence="3 4">
    <name type="scientific">Faecalicatena fissicatena</name>
    <dbReference type="NCBI Taxonomy" id="290055"/>
    <lineage>
        <taxon>Bacteria</taxon>
        <taxon>Bacillati</taxon>
        <taxon>Bacillota</taxon>
        <taxon>Clostridia</taxon>
        <taxon>Lachnospirales</taxon>
        <taxon>Lachnospiraceae</taxon>
        <taxon>Faecalicatena</taxon>
    </lineage>
</organism>
<dbReference type="Proteomes" id="UP000821846">
    <property type="component" value="Unassembled WGS sequence"/>
</dbReference>
<dbReference type="InterPro" id="IPR016186">
    <property type="entry name" value="C-type_lectin-like/link_sf"/>
</dbReference>
<dbReference type="SUPFAM" id="SSF56436">
    <property type="entry name" value="C-type lectin-like"/>
    <property type="match status" value="1"/>
</dbReference>
<proteinExistence type="predicted"/>
<evidence type="ECO:0000259" key="2">
    <source>
        <dbReference type="PROSITE" id="PS50041"/>
    </source>
</evidence>
<comment type="caution">
    <text evidence="3">The sequence shown here is derived from an EMBL/GenBank/DDBJ whole genome shotgun (WGS) entry which is preliminary data.</text>
</comment>
<keyword evidence="1" id="KW-0812">Transmembrane</keyword>
<dbReference type="PROSITE" id="PS50041">
    <property type="entry name" value="C_TYPE_LECTIN_2"/>
    <property type="match status" value="1"/>
</dbReference>
<dbReference type="InterPro" id="IPR026870">
    <property type="entry name" value="Zinc_ribbon_dom"/>
</dbReference>
<sequence>MKCRKCGSELDSDSVFCPECGTRVERLVENNSGDIVRDNVNSGTTADIPKQTKRGNTLLKIVIAILIVIILKSVVFKENKQTAGEDKDFQSKMAETVKETKNTESLIENIAKETAKNIVKETERKAESEIEIETESEYDAEFYKDALDSINDSVWLQGTVAEDGETLMLEKSVNICAEDEKNEKKRKDNIKSVKIFSDEPEIGEAKADPETMKGAKVRINGAVFFMGDSVVMYANDAVVLEEAVSEEQKVHTYILLQKDCTWDEAFEECKRMGGYLARINTEEEWNQIKKQIKEEGKEKIQFFLGARRNSGEKEYYWVDEDNEFTGDRLDNNDEQWCKDVWLKGEPSYYDSSVKKDEDRLNIFYYSQEDKWVFNDVPNDILDAVPQFKERIGYICEIEE</sequence>
<accession>A0ABX2GZF6</accession>
<keyword evidence="1" id="KW-0472">Membrane</keyword>
<feature type="transmembrane region" description="Helical" evidence="1">
    <location>
        <begin position="58"/>
        <end position="76"/>
    </location>
</feature>
<dbReference type="Pfam" id="PF00059">
    <property type="entry name" value="Lectin_C"/>
    <property type="match status" value="1"/>
</dbReference>
<dbReference type="EMBL" id="JAAWUZ010000042">
    <property type="protein sequence ID" value="NSG30752.1"/>
    <property type="molecule type" value="Genomic_DNA"/>
</dbReference>
<dbReference type="InterPro" id="IPR001304">
    <property type="entry name" value="C-type_lectin-like"/>
</dbReference>
<evidence type="ECO:0000313" key="3">
    <source>
        <dbReference type="EMBL" id="NSG30752.1"/>
    </source>
</evidence>
<evidence type="ECO:0000256" key="1">
    <source>
        <dbReference type="SAM" id="Phobius"/>
    </source>
</evidence>
<reference evidence="3 4" key="1">
    <citation type="journal article" date="2020" name="Cell Host Microbe">
        <title>Functional and Genomic Variation between Human-Derived Isolates of Lachnospiraceae Reveals Inter- and Intra-Species Diversity.</title>
        <authorList>
            <person name="Sorbara M.T."/>
            <person name="Littmann E.R."/>
            <person name="Fontana E."/>
            <person name="Moody T.U."/>
            <person name="Kohout C.E."/>
            <person name="Gjonbalaj M."/>
            <person name="Eaton V."/>
            <person name="Seok R."/>
            <person name="Leiner I.M."/>
            <person name="Pamer E.G."/>
        </authorList>
    </citation>
    <scope>NUCLEOTIDE SEQUENCE [LARGE SCALE GENOMIC DNA]</scope>
    <source>
        <strain evidence="3 4">MSK.14.16</strain>
    </source>
</reference>